<reference evidence="2 4" key="1">
    <citation type="journal article" date="2011" name="Nature">
        <title>The Medicago genome provides insight into the evolution of rhizobial symbioses.</title>
        <authorList>
            <person name="Young N.D."/>
            <person name="Debelle F."/>
            <person name="Oldroyd G.E."/>
            <person name="Geurts R."/>
            <person name="Cannon S.B."/>
            <person name="Udvardi M.K."/>
            <person name="Benedito V.A."/>
            <person name="Mayer K.F."/>
            <person name="Gouzy J."/>
            <person name="Schoof H."/>
            <person name="Van de Peer Y."/>
            <person name="Proost S."/>
            <person name="Cook D.R."/>
            <person name="Meyers B.C."/>
            <person name="Spannagl M."/>
            <person name="Cheung F."/>
            <person name="De Mita S."/>
            <person name="Krishnakumar V."/>
            <person name="Gundlach H."/>
            <person name="Zhou S."/>
            <person name="Mudge J."/>
            <person name="Bharti A.K."/>
            <person name="Murray J.D."/>
            <person name="Naoumkina M.A."/>
            <person name="Rosen B."/>
            <person name="Silverstein K.A."/>
            <person name="Tang H."/>
            <person name="Rombauts S."/>
            <person name="Zhao P.X."/>
            <person name="Zhou P."/>
            <person name="Barbe V."/>
            <person name="Bardou P."/>
            <person name="Bechner M."/>
            <person name="Bellec A."/>
            <person name="Berger A."/>
            <person name="Berges H."/>
            <person name="Bidwell S."/>
            <person name="Bisseling T."/>
            <person name="Choisne N."/>
            <person name="Couloux A."/>
            <person name="Denny R."/>
            <person name="Deshpande S."/>
            <person name="Dai X."/>
            <person name="Doyle J.J."/>
            <person name="Dudez A.M."/>
            <person name="Farmer A.D."/>
            <person name="Fouteau S."/>
            <person name="Franken C."/>
            <person name="Gibelin C."/>
            <person name="Gish J."/>
            <person name="Goldstein S."/>
            <person name="Gonzalez A.J."/>
            <person name="Green P.J."/>
            <person name="Hallab A."/>
            <person name="Hartog M."/>
            <person name="Hua A."/>
            <person name="Humphray S.J."/>
            <person name="Jeong D.H."/>
            <person name="Jing Y."/>
            <person name="Jocker A."/>
            <person name="Kenton S.M."/>
            <person name="Kim D.J."/>
            <person name="Klee K."/>
            <person name="Lai H."/>
            <person name="Lang C."/>
            <person name="Lin S."/>
            <person name="Macmil S.L."/>
            <person name="Magdelenat G."/>
            <person name="Matthews L."/>
            <person name="McCorrison J."/>
            <person name="Monaghan E.L."/>
            <person name="Mun J.H."/>
            <person name="Najar F.Z."/>
            <person name="Nicholson C."/>
            <person name="Noirot C."/>
            <person name="O'Bleness M."/>
            <person name="Paule C.R."/>
            <person name="Poulain J."/>
            <person name="Prion F."/>
            <person name="Qin B."/>
            <person name="Qu C."/>
            <person name="Retzel E.F."/>
            <person name="Riddle C."/>
            <person name="Sallet E."/>
            <person name="Samain S."/>
            <person name="Samson N."/>
            <person name="Sanders I."/>
            <person name="Saurat O."/>
            <person name="Scarpelli C."/>
            <person name="Schiex T."/>
            <person name="Segurens B."/>
            <person name="Severin A.J."/>
            <person name="Sherrier D.J."/>
            <person name="Shi R."/>
            <person name="Sims S."/>
            <person name="Singer S.R."/>
            <person name="Sinharoy S."/>
            <person name="Sterck L."/>
            <person name="Viollet A."/>
            <person name="Wang B.B."/>
            <person name="Wang K."/>
            <person name="Wang M."/>
            <person name="Wang X."/>
            <person name="Warfsmann J."/>
            <person name="Weissenbach J."/>
            <person name="White D.D."/>
            <person name="White J.D."/>
            <person name="Wiley G.B."/>
            <person name="Wincker P."/>
            <person name="Xing Y."/>
            <person name="Yang L."/>
            <person name="Yao Z."/>
            <person name="Ying F."/>
            <person name="Zhai J."/>
            <person name="Zhou L."/>
            <person name="Zuber A."/>
            <person name="Denarie J."/>
            <person name="Dixon R.A."/>
            <person name="May G.D."/>
            <person name="Schwartz D.C."/>
            <person name="Rogers J."/>
            <person name="Quetier F."/>
            <person name="Town C.D."/>
            <person name="Roe B.A."/>
        </authorList>
    </citation>
    <scope>NUCLEOTIDE SEQUENCE [LARGE SCALE GENOMIC DNA]</scope>
    <source>
        <strain evidence="2">A17</strain>
        <strain evidence="3 4">cv. Jemalong A17</strain>
    </source>
</reference>
<evidence type="ECO:0000313" key="3">
    <source>
        <dbReference type="EnsemblPlants" id="KEH19924"/>
    </source>
</evidence>
<feature type="compositionally biased region" description="Polar residues" evidence="1">
    <location>
        <begin position="22"/>
        <end position="33"/>
    </location>
</feature>
<keyword evidence="4" id="KW-1185">Reference proteome</keyword>
<evidence type="ECO:0000256" key="1">
    <source>
        <dbReference type="SAM" id="MobiDB-lite"/>
    </source>
</evidence>
<feature type="region of interest" description="Disordered" evidence="1">
    <location>
        <begin position="1"/>
        <end position="33"/>
    </location>
</feature>
<accession>A0A072TR08</accession>
<gene>
    <name evidence="2" type="ordered locus">MTR_8g062333</name>
</gene>
<dbReference type="AlphaFoldDB" id="A0A072TR08"/>
<dbReference type="HOGENOM" id="CLU_2625760_0_0_1"/>
<organism evidence="2 4">
    <name type="scientific">Medicago truncatula</name>
    <name type="common">Barrel medic</name>
    <name type="synonym">Medicago tribuloides</name>
    <dbReference type="NCBI Taxonomy" id="3880"/>
    <lineage>
        <taxon>Eukaryota</taxon>
        <taxon>Viridiplantae</taxon>
        <taxon>Streptophyta</taxon>
        <taxon>Embryophyta</taxon>
        <taxon>Tracheophyta</taxon>
        <taxon>Spermatophyta</taxon>
        <taxon>Magnoliopsida</taxon>
        <taxon>eudicotyledons</taxon>
        <taxon>Gunneridae</taxon>
        <taxon>Pentapetalae</taxon>
        <taxon>rosids</taxon>
        <taxon>fabids</taxon>
        <taxon>Fabales</taxon>
        <taxon>Fabaceae</taxon>
        <taxon>Papilionoideae</taxon>
        <taxon>50 kb inversion clade</taxon>
        <taxon>NPAAA clade</taxon>
        <taxon>Hologalegina</taxon>
        <taxon>IRL clade</taxon>
        <taxon>Trifolieae</taxon>
        <taxon>Medicago</taxon>
    </lineage>
</organism>
<reference evidence="2 4" key="2">
    <citation type="journal article" date="2014" name="BMC Genomics">
        <title>An improved genome release (version Mt4.0) for the model legume Medicago truncatula.</title>
        <authorList>
            <person name="Tang H."/>
            <person name="Krishnakumar V."/>
            <person name="Bidwell S."/>
            <person name="Rosen B."/>
            <person name="Chan A."/>
            <person name="Zhou S."/>
            <person name="Gentzbittel L."/>
            <person name="Childs K.L."/>
            <person name="Yandell M."/>
            <person name="Gundlach H."/>
            <person name="Mayer K.F."/>
            <person name="Schwartz D.C."/>
            <person name="Town C.D."/>
        </authorList>
    </citation>
    <scope>GENOME REANNOTATION</scope>
    <source>
        <strain evidence="2">A17</strain>
        <strain evidence="3 4">cv. Jemalong A17</strain>
    </source>
</reference>
<dbReference type="EMBL" id="CM001224">
    <property type="protein sequence ID" value="KEH19924.1"/>
    <property type="molecule type" value="Genomic_DNA"/>
</dbReference>
<sequence>MVKGDNRIKKNRKVPDNYILRTETTSNKLNQQQDKVISDRLGPSSKQARNLTLLRHVGRIKVIKKCDPNRDLPGEPTL</sequence>
<protein>
    <submittedName>
        <fullName evidence="2 3">Uncharacterized protein</fullName>
    </submittedName>
</protein>
<dbReference type="Proteomes" id="UP000002051">
    <property type="component" value="Chromosome 8"/>
</dbReference>
<dbReference type="EnsemblPlants" id="KEH19924">
    <property type="protein sequence ID" value="KEH19924"/>
    <property type="gene ID" value="MTR_8g062333"/>
</dbReference>
<evidence type="ECO:0000313" key="4">
    <source>
        <dbReference type="Proteomes" id="UP000002051"/>
    </source>
</evidence>
<proteinExistence type="predicted"/>
<name>A0A072TR08_MEDTR</name>
<evidence type="ECO:0000313" key="2">
    <source>
        <dbReference type="EMBL" id="KEH19924.1"/>
    </source>
</evidence>
<reference evidence="3" key="3">
    <citation type="submission" date="2015-04" db="UniProtKB">
        <authorList>
            <consortium name="EnsemblPlants"/>
        </authorList>
    </citation>
    <scope>IDENTIFICATION</scope>
    <source>
        <strain evidence="3">cv. Jemalong A17</strain>
    </source>
</reference>